<comment type="caution">
    <text evidence="2">The sequence shown here is derived from an EMBL/GenBank/DDBJ whole genome shotgun (WGS) entry which is preliminary data.</text>
</comment>
<dbReference type="RefSeq" id="WP_310257182.1">
    <property type="nucleotide sequence ID" value="NZ_JAVDWA010000001.1"/>
</dbReference>
<reference evidence="2 3" key="1">
    <citation type="submission" date="2023-07" db="EMBL/GenBank/DDBJ databases">
        <title>Sorghum-associated microbial communities from plants grown in Nebraska, USA.</title>
        <authorList>
            <person name="Schachtman D."/>
        </authorList>
    </citation>
    <scope>NUCLEOTIDE SEQUENCE [LARGE SCALE GENOMIC DNA]</scope>
    <source>
        <strain evidence="2 3">BE211</strain>
    </source>
</reference>
<name>A0ABU1TXV4_9BACL</name>
<gene>
    <name evidence="2" type="ORF">J2X07_001019</name>
</gene>
<organism evidence="2 3">
    <name type="scientific">Fictibacillus barbaricus</name>
    <dbReference type="NCBI Taxonomy" id="182136"/>
    <lineage>
        <taxon>Bacteria</taxon>
        <taxon>Bacillati</taxon>
        <taxon>Bacillota</taxon>
        <taxon>Bacilli</taxon>
        <taxon>Bacillales</taxon>
        <taxon>Fictibacillaceae</taxon>
        <taxon>Fictibacillus</taxon>
    </lineage>
</organism>
<evidence type="ECO:0000313" key="2">
    <source>
        <dbReference type="EMBL" id="MDR7072044.1"/>
    </source>
</evidence>
<protein>
    <submittedName>
        <fullName evidence="2">Spore maturation protein CgeB</fullName>
    </submittedName>
</protein>
<accession>A0ABU1TXV4</accession>
<keyword evidence="3" id="KW-1185">Reference proteome</keyword>
<dbReference type="InterPro" id="IPR055259">
    <property type="entry name" value="YkvP/CgeB_Glyco_trans-like"/>
</dbReference>
<dbReference type="EMBL" id="JAVDWA010000001">
    <property type="protein sequence ID" value="MDR7072044.1"/>
    <property type="molecule type" value="Genomic_DNA"/>
</dbReference>
<dbReference type="Pfam" id="PF13524">
    <property type="entry name" value="Glyco_trans_1_2"/>
    <property type="match status" value="1"/>
</dbReference>
<feature type="domain" description="Spore protein YkvP/CgeB glycosyl transferase-like" evidence="1">
    <location>
        <begin position="187"/>
        <end position="298"/>
    </location>
</feature>
<dbReference type="Proteomes" id="UP001258181">
    <property type="component" value="Unassembled WGS sequence"/>
</dbReference>
<evidence type="ECO:0000259" key="1">
    <source>
        <dbReference type="Pfam" id="PF13524"/>
    </source>
</evidence>
<sequence length="304" mass="35359">MEKINLLFITKNRSNHLERSTWYLAEELSKRTNLVTWSANGSIHDILANIPFSPDFILINDYHPEYSPRIYGLHSVSIPKGMIMHEIHYKKFHRKKFIENENIQLVFTHYRDAFLKWYPELAARMVWFPHFIHPEIFKDYGAPKTINYLMIGAAFPHLYPVRNNFMQQLIKEPGFVSYHHPGYGLVTTSSGMQGVNYAMEINRAKMFFTCDSNYGYPVLKYFEVLACNTLLIASASKELADLGFVDGVTYIAADPSDVIEKARYYNSNETIRKKIAYQGHQMVMNFHTIEVRVGELLQKIKAII</sequence>
<proteinExistence type="predicted"/>
<evidence type="ECO:0000313" key="3">
    <source>
        <dbReference type="Proteomes" id="UP001258181"/>
    </source>
</evidence>